<sequence>MRFNVYGRFLLDIKREGGAWVIYRIADGKRVLSNDFVIPSDLEEAEIPQFLDDVFHELSGPDDRVDVVP</sequence>
<gene>
    <name evidence="2" type="ORF">ISP19_00975</name>
</gene>
<accession>A0ABS2JY63</accession>
<protein>
    <recommendedName>
        <fullName evidence="1">DUF7661 domain-containing protein</fullName>
    </recommendedName>
</protein>
<evidence type="ECO:0000313" key="2">
    <source>
        <dbReference type="EMBL" id="MBM7123937.1"/>
    </source>
</evidence>
<keyword evidence="3" id="KW-1185">Reference proteome</keyword>
<dbReference type="EMBL" id="JADIKE010000018">
    <property type="protein sequence ID" value="MBM7123937.1"/>
    <property type="molecule type" value="Genomic_DNA"/>
</dbReference>
<dbReference type="Pfam" id="PF24697">
    <property type="entry name" value="DUF7661"/>
    <property type="match status" value="1"/>
</dbReference>
<proteinExistence type="predicted"/>
<feature type="domain" description="DUF7661" evidence="1">
    <location>
        <begin position="1"/>
        <end position="63"/>
    </location>
</feature>
<name>A0ABS2JY63_9GAMM</name>
<reference evidence="2" key="1">
    <citation type="submission" date="2020-10" db="EMBL/GenBank/DDBJ databases">
        <title>Phylogeny of dyella-like bacteria.</title>
        <authorList>
            <person name="Fu J."/>
        </authorList>
    </citation>
    <scope>NUCLEOTIDE SEQUENCE</scope>
    <source>
        <strain evidence="2">DHOC52</strain>
    </source>
</reference>
<evidence type="ECO:0000259" key="1">
    <source>
        <dbReference type="Pfam" id="PF24697"/>
    </source>
</evidence>
<evidence type="ECO:0000313" key="3">
    <source>
        <dbReference type="Proteomes" id="UP001430149"/>
    </source>
</evidence>
<comment type="caution">
    <text evidence="2">The sequence shown here is derived from an EMBL/GenBank/DDBJ whole genome shotgun (WGS) entry which is preliminary data.</text>
</comment>
<organism evidence="2 3">
    <name type="scientific">Dyella flava</name>
    <dbReference type="NCBI Taxonomy" id="1920170"/>
    <lineage>
        <taxon>Bacteria</taxon>
        <taxon>Pseudomonadati</taxon>
        <taxon>Pseudomonadota</taxon>
        <taxon>Gammaproteobacteria</taxon>
        <taxon>Lysobacterales</taxon>
        <taxon>Rhodanobacteraceae</taxon>
        <taxon>Dyella</taxon>
    </lineage>
</organism>
<dbReference type="Proteomes" id="UP001430149">
    <property type="component" value="Unassembled WGS sequence"/>
</dbReference>
<dbReference type="InterPro" id="IPR056078">
    <property type="entry name" value="DUF7661"/>
</dbReference>
<dbReference type="RefSeq" id="WP_204678648.1">
    <property type="nucleotide sequence ID" value="NZ_BSNR01000025.1"/>
</dbReference>